<name>A0A370DJW3_9GAMM</name>
<dbReference type="EMBL" id="QFXC01000006">
    <property type="protein sequence ID" value="RDH85192.1"/>
    <property type="molecule type" value="Genomic_DNA"/>
</dbReference>
<keyword evidence="2" id="KW-1185">Reference proteome</keyword>
<protein>
    <recommendedName>
        <fullName evidence="3">Prolyl 4-hydroxylase alpha subunit Fe(2+) 2OG dioxygenase domain-containing protein</fullName>
    </recommendedName>
</protein>
<accession>A0A370DJW3</accession>
<gene>
    <name evidence="1" type="ORF">DIZ80_02620</name>
</gene>
<comment type="caution">
    <text evidence="1">The sequence shown here is derived from an EMBL/GenBank/DDBJ whole genome shotgun (WGS) entry which is preliminary data.</text>
</comment>
<evidence type="ECO:0008006" key="3">
    <source>
        <dbReference type="Google" id="ProtNLM"/>
    </source>
</evidence>
<reference evidence="1 2" key="1">
    <citation type="journal article" date="2018" name="ISME J.">
        <title>Endosymbiont genomes yield clues of tubeworm success.</title>
        <authorList>
            <person name="Li Y."/>
            <person name="Liles M.R."/>
            <person name="Halanych K.M."/>
        </authorList>
    </citation>
    <scope>NUCLEOTIDE SEQUENCE [LARGE SCALE GENOMIC DNA]</scope>
    <source>
        <strain evidence="1">A1464</strain>
    </source>
</reference>
<sequence>MKSFTIIEDVLPKAYWQDIHDLITHPDLPWHYNPEISIDPAINNPFTGNPEIVSSCGFSHALHVKNHISSPHWEQIKPLLYFMAEKSNYSKLQRSVEVFRAKANLQTQLNGSTEENFNMPHIDPSYFENKATNWIFLYYLEDSDGDTFIFNETAGQGCPSTLTLRERVTPKANTGLLFKDDIFHASSNPIKSKRRVNLNFNISAGN</sequence>
<dbReference type="AlphaFoldDB" id="A0A370DJW3"/>
<evidence type="ECO:0000313" key="1">
    <source>
        <dbReference type="EMBL" id="RDH85192.1"/>
    </source>
</evidence>
<proteinExistence type="predicted"/>
<evidence type="ECO:0000313" key="2">
    <source>
        <dbReference type="Proteomes" id="UP000254266"/>
    </source>
</evidence>
<organism evidence="1 2">
    <name type="scientific">endosymbiont of Galathealinum brachiosum</name>
    <dbReference type="NCBI Taxonomy" id="2200906"/>
    <lineage>
        <taxon>Bacteria</taxon>
        <taxon>Pseudomonadati</taxon>
        <taxon>Pseudomonadota</taxon>
        <taxon>Gammaproteobacteria</taxon>
        <taxon>sulfur-oxidizing symbionts</taxon>
    </lineage>
</organism>
<dbReference type="Proteomes" id="UP000254266">
    <property type="component" value="Unassembled WGS sequence"/>
</dbReference>